<feature type="compositionally biased region" description="Polar residues" evidence="2">
    <location>
        <begin position="97"/>
        <end position="113"/>
    </location>
</feature>
<dbReference type="RefSeq" id="XP_015658472.1">
    <property type="nucleotide sequence ID" value="XM_015802956.1"/>
</dbReference>
<evidence type="ECO:0000256" key="2">
    <source>
        <dbReference type="SAM" id="MobiDB-lite"/>
    </source>
</evidence>
<accession>A0A0M9G102</accession>
<evidence type="ECO:0000313" key="3">
    <source>
        <dbReference type="EMBL" id="KPA80033.1"/>
    </source>
</evidence>
<dbReference type="VEuPathDB" id="TriTrypDB:LpyrH10_09_1530"/>
<evidence type="ECO:0000313" key="4">
    <source>
        <dbReference type="Proteomes" id="UP000037923"/>
    </source>
</evidence>
<feature type="compositionally biased region" description="Polar residues" evidence="2">
    <location>
        <begin position="46"/>
        <end position="72"/>
    </location>
</feature>
<evidence type="ECO:0000256" key="1">
    <source>
        <dbReference type="SAM" id="Coils"/>
    </source>
</evidence>
<organism evidence="3 4">
    <name type="scientific">Leptomonas pyrrhocoris</name>
    <name type="common">Firebug parasite</name>
    <dbReference type="NCBI Taxonomy" id="157538"/>
    <lineage>
        <taxon>Eukaryota</taxon>
        <taxon>Discoba</taxon>
        <taxon>Euglenozoa</taxon>
        <taxon>Kinetoplastea</taxon>
        <taxon>Metakinetoplastina</taxon>
        <taxon>Trypanosomatida</taxon>
        <taxon>Trypanosomatidae</taxon>
        <taxon>Leishmaniinae</taxon>
        <taxon>Leptomonas</taxon>
    </lineage>
</organism>
<dbReference type="AlphaFoldDB" id="A0A0M9G102"/>
<gene>
    <name evidence="3" type="ORF">ABB37_05053</name>
</gene>
<comment type="caution">
    <text evidence="3">The sequence shown here is derived from an EMBL/GenBank/DDBJ whole genome shotgun (WGS) entry which is preliminary data.</text>
</comment>
<feature type="region of interest" description="Disordered" evidence="2">
    <location>
        <begin position="17"/>
        <end position="137"/>
    </location>
</feature>
<dbReference type="GeneID" id="26905344"/>
<feature type="compositionally biased region" description="Basic and acidic residues" evidence="2">
    <location>
        <begin position="117"/>
        <end position="127"/>
    </location>
</feature>
<reference evidence="3 4" key="1">
    <citation type="submission" date="2015-07" db="EMBL/GenBank/DDBJ databases">
        <title>High-quality genome of monoxenous trypanosomatid Leptomonas pyrrhocoris.</title>
        <authorList>
            <person name="Flegontov P."/>
            <person name="Butenko A."/>
            <person name="Firsov S."/>
            <person name="Vlcek C."/>
            <person name="Logacheva M.D."/>
            <person name="Field M."/>
            <person name="Filatov D."/>
            <person name="Flegontova O."/>
            <person name="Gerasimov E."/>
            <person name="Jackson A.P."/>
            <person name="Kelly S."/>
            <person name="Opperdoes F."/>
            <person name="O'Reilly A."/>
            <person name="Votypka J."/>
            <person name="Yurchenko V."/>
            <person name="Lukes J."/>
        </authorList>
    </citation>
    <scope>NUCLEOTIDE SEQUENCE [LARGE SCALE GENOMIC DNA]</scope>
    <source>
        <strain evidence="3">H10</strain>
    </source>
</reference>
<feature type="compositionally biased region" description="Low complexity" evidence="2">
    <location>
        <begin position="402"/>
        <end position="420"/>
    </location>
</feature>
<dbReference type="EMBL" id="LGTL01000009">
    <property type="protein sequence ID" value="KPA80033.1"/>
    <property type="molecule type" value="Genomic_DNA"/>
</dbReference>
<feature type="coiled-coil region" evidence="1">
    <location>
        <begin position="184"/>
        <end position="211"/>
    </location>
</feature>
<proteinExistence type="predicted"/>
<feature type="compositionally biased region" description="Basic and acidic residues" evidence="2">
    <location>
        <begin position="318"/>
        <end position="327"/>
    </location>
</feature>
<dbReference type="OMA" id="CMASEAS"/>
<keyword evidence="4" id="KW-1185">Reference proteome</keyword>
<dbReference type="Proteomes" id="UP000037923">
    <property type="component" value="Unassembled WGS sequence"/>
</dbReference>
<keyword evidence="1" id="KW-0175">Coiled coil</keyword>
<name>A0A0M9G102_LEPPY</name>
<protein>
    <submittedName>
        <fullName evidence="3">Uncharacterized protein</fullName>
    </submittedName>
</protein>
<dbReference type="OrthoDB" id="247073at2759"/>
<feature type="region of interest" description="Disordered" evidence="2">
    <location>
        <begin position="306"/>
        <end position="420"/>
    </location>
</feature>
<sequence>MQSGASRFHPSSYAALVAAPGSNPRPKSEYGLAVEARQRRSRHSTPLHNGTFFSSSLRSSTPRTAKTPGQRTSPRRPGDPHALNRSPLFVHSVAAPATQSSSPGDAHLSTSQFPPARQKDSTTREASRPVNTSTAWPNEALNDSAVALLSELQHVVTQISRQIVDERRHAGHLQDQICSLEEVVTEQDAMLDQLNRENESMQQEKAHIMRLYQQKLRRNVEEQRGGVPKHHEVIHLRSQPTFATAAPISAAEVDRYVLAEFDRLPSHLSAAAGRGGNRSTDPFDELSPAVTAVLRSLATQVVQLRRSTESEAYYSGRELSDAEDRGDGGSSVSSDTHVAPSSTTHSVPTGAEKKSALLPSRASHHSPAPAAEETCVPDDAARASQMPPKSRLSVTEEPPRNRASAASGARSESSASVDSAVYEDAATILSDIRARYGL</sequence>